<dbReference type="AlphaFoldDB" id="A0A8X7PM72"/>
<reference evidence="3 4" key="1">
    <citation type="submission" date="2020-02" db="EMBL/GenBank/DDBJ databases">
        <authorList>
            <person name="Ma Q."/>
            <person name="Huang Y."/>
            <person name="Song X."/>
            <person name="Pei D."/>
        </authorList>
    </citation>
    <scope>NUCLEOTIDE SEQUENCE [LARGE SCALE GENOMIC DNA]</scope>
    <source>
        <strain evidence="3">Sxm20200214</strain>
        <tissue evidence="3">Leaf</tissue>
    </source>
</reference>
<evidence type="ECO:0000313" key="4">
    <source>
        <dbReference type="Proteomes" id="UP000886595"/>
    </source>
</evidence>
<evidence type="ECO:0000256" key="1">
    <source>
        <dbReference type="SAM" id="MobiDB-lite"/>
    </source>
</evidence>
<gene>
    <name evidence="3" type="ORF">Bca52824_083359</name>
</gene>
<feature type="compositionally biased region" description="Basic and acidic residues" evidence="1">
    <location>
        <begin position="160"/>
        <end position="169"/>
    </location>
</feature>
<evidence type="ECO:0000313" key="3">
    <source>
        <dbReference type="EMBL" id="KAG2253223.1"/>
    </source>
</evidence>
<name>A0A8X7PM72_BRACI</name>
<protein>
    <submittedName>
        <fullName evidence="3">Uncharacterized protein</fullName>
    </submittedName>
</protein>
<feature type="region of interest" description="Disordered" evidence="1">
    <location>
        <begin position="160"/>
        <end position="184"/>
    </location>
</feature>
<comment type="caution">
    <text evidence="3">The sequence shown here is derived from an EMBL/GenBank/DDBJ whole genome shotgun (WGS) entry which is preliminary data.</text>
</comment>
<dbReference type="Proteomes" id="UP000886595">
    <property type="component" value="Unassembled WGS sequence"/>
</dbReference>
<accession>A0A8X7PM72</accession>
<dbReference type="PANTHER" id="PTHR33133">
    <property type="entry name" value="OS08G0107100 PROTEIN-RELATED"/>
    <property type="match status" value="1"/>
</dbReference>
<proteinExistence type="predicted"/>
<dbReference type="PANTHER" id="PTHR33133:SF58">
    <property type="entry name" value="SON OF SEVENLESS PROTEIN"/>
    <property type="match status" value="1"/>
</dbReference>
<keyword evidence="2" id="KW-1133">Transmembrane helix</keyword>
<evidence type="ECO:0000256" key="2">
    <source>
        <dbReference type="SAM" id="Phobius"/>
    </source>
</evidence>
<keyword evidence="2" id="KW-0472">Membrane</keyword>
<sequence>MNVAQNKAWRSTLSVLDDVSFKVIQDKDCGGHIHPRATNYRRWVQIEHTSFFVLGFSPDFNAYGAIFVDLGFSVVFANVIIICNTTIVISILEDVSGPRAFVRANDLIKGQTQVGLLIFLGSTIGLTFVVGLFEHRLKILSYGDGASRGLELDTTRAMMDQRQRNERSGESVARATGEKSDLKP</sequence>
<dbReference type="EMBL" id="JAAMPC010000016">
    <property type="protein sequence ID" value="KAG2253223.1"/>
    <property type="molecule type" value="Genomic_DNA"/>
</dbReference>
<dbReference type="OrthoDB" id="1926790at2759"/>
<feature type="transmembrane region" description="Helical" evidence="2">
    <location>
        <begin position="66"/>
        <end position="92"/>
    </location>
</feature>
<keyword evidence="2" id="KW-0812">Transmembrane</keyword>
<organism evidence="3 4">
    <name type="scientific">Brassica carinata</name>
    <name type="common">Ethiopian mustard</name>
    <name type="synonym">Abyssinian cabbage</name>
    <dbReference type="NCBI Taxonomy" id="52824"/>
    <lineage>
        <taxon>Eukaryota</taxon>
        <taxon>Viridiplantae</taxon>
        <taxon>Streptophyta</taxon>
        <taxon>Embryophyta</taxon>
        <taxon>Tracheophyta</taxon>
        <taxon>Spermatophyta</taxon>
        <taxon>Magnoliopsida</taxon>
        <taxon>eudicotyledons</taxon>
        <taxon>Gunneridae</taxon>
        <taxon>Pentapetalae</taxon>
        <taxon>rosids</taxon>
        <taxon>malvids</taxon>
        <taxon>Brassicales</taxon>
        <taxon>Brassicaceae</taxon>
        <taxon>Brassiceae</taxon>
        <taxon>Brassica</taxon>
    </lineage>
</organism>
<keyword evidence="4" id="KW-1185">Reference proteome</keyword>
<feature type="transmembrane region" description="Helical" evidence="2">
    <location>
        <begin position="112"/>
        <end position="133"/>
    </location>
</feature>